<keyword evidence="2" id="KW-0677">Repeat</keyword>
<feature type="compositionally biased region" description="Basic and acidic residues" evidence="5">
    <location>
        <begin position="167"/>
        <end position="191"/>
    </location>
</feature>
<evidence type="ECO:0000313" key="7">
    <source>
        <dbReference type="EMBL" id="KAF5929503.1"/>
    </source>
</evidence>
<dbReference type="SUPFAM" id="SSF109640">
    <property type="entry name" value="KRAB domain (Kruppel-associated box)"/>
    <property type="match status" value="1"/>
</dbReference>
<feature type="domain" description="KRAB" evidence="6">
    <location>
        <begin position="179"/>
        <end position="231"/>
    </location>
</feature>
<dbReference type="EMBL" id="JACDTQ010000092">
    <property type="protein sequence ID" value="KAF5929503.1"/>
    <property type="molecule type" value="Genomic_DNA"/>
</dbReference>
<evidence type="ECO:0000256" key="3">
    <source>
        <dbReference type="ARBA" id="ARBA00022771"/>
    </source>
</evidence>
<dbReference type="InterPro" id="IPR001909">
    <property type="entry name" value="KRAB"/>
</dbReference>
<proteinExistence type="predicted"/>
<keyword evidence="8" id="KW-1185">Reference proteome</keyword>
<organism evidence="7 8">
    <name type="scientific">Diceros bicornis minor</name>
    <name type="common">South-central black rhinoceros</name>
    <dbReference type="NCBI Taxonomy" id="77932"/>
    <lineage>
        <taxon>Eukaryota</taxon>
        <taxon>Metazoa</taxon>
        <taxon>Chordata</taxon>
        <taxon>Craniata</taxon>
        <taxon>Vertebrata</taxon>
        <taxon>Euteleostomi</taxon>
        <taxon>Mammalia</taxon>
        <taxon>Eutheria</taxon>
        <taxon>Laurasiatheria</taxon>
        <taxon>Perissodactyla</taxon>
        <taxon>Rhinocerotidae</taxon>
        <taxon>Diceros</taxon>
    </lineage>
</organism>
<feature type="region of interest" description="Disordered" evidence="5">
    <location>
        <begin position="135"/>
        <end position="191"/>
    </location>
</feature>
<dbReference type="InterPro" id="IPR036051">
    <property type="entry name" value="KRAB_dom_sf"/>
</dbReference>
<dbReference type="Proteomes" id="UP000551758">
    <property type="component" value="Unassembled WGS sequence"/>
</dbReference>
<comment type="caution">
    <text evidence="7">The sequence shown here is derived from an EMBL/GenBank/DDBJ whole genome shotgun (WGS) entry which is preliminary data.</text>
</comment>
<keyword evidence="3" id="KW-0863">Zinc-finger</keyword>
<feature type="non-terminal residue" evidence="7">
    <location>
        <position position="1"/>
    </location>
</feature>
<dbReference type="GO" id="GO:0008270">
    <property type="term" value="F:zinc ion binding"/>
    <property type="evidence" value="ECO:0007669"/>
    <property type="project" value="UniProtKB-KW"/>
</dbReference>
<protein>
    <recommendedName>
        <fullName evidence="6">KRAB domain-containing protein</fullName>
    </recommendedName>
</protein>
<gene>
    <name evidence="7" type="ORF">HPG69_007256</name>
</gene>
<evidence type="ECO:0000259" key="6">
    <source>
        <dbReference type="PROSITE" id="PS50805"/>
    </source>
</evidence>
<keyword evidence="4" id="KW-0862">Zinc</keyword>
<evidence type="ECO:0000256" key="2">
    <source>
        <dbReference type="ARBA" id="ARBA00022737"/>
    </source>
</evidence>
<dbReference type="PROSITE" id="PS00028">
    <property type="entry name" value="ZINC_FINGER_C2H2_1"/>
    <property type="match status" value="1"/>
</dbReference>
<sequence>CWCSAENKEVPSEQCFCRRSGTGQDSQGRSLHPKVHPCDMCLPILKHILLLAEHHGMHRGQKVFTGEQPVPNNFISVQTFNGTRSSTLVKHFRSNMDRASFVKSCKFHVSRKPFTCVVAGKDFLATLGYLHKQATHTRERGQTKSPKMTGLRLGDAAGGTRAPGPGQDRRSRPRSAPESDGGGRAEEAGSDKWRLLDEAQRHLYLDVMLENLALISSLGKALTLPVTWTRL</sequence>
<evidence type="ECO:0000256" key="4">
    <source>
        <dbReference type="ARBA" id="ARBA00022833"/>
    </source>
</evidence>
<evidence type="ECO:0000313" key="8">
    <source>
        <dbReference type="Proteomes" id="UP000551758"/>
    </source>
</evidence>
<dbReference type="AlphaFoldDB" id="A0A7J7FN57"/>
<dbReference type="Gene3D" id="6.10.140.140">
    <property type="match status" value="1"/>
</dbReference>
<dbReference type="Pfam" id="PF01352">
    <property type="entry name" value="KRAB"/>
    <property type="match status" value="1"/>
</dbReference>
<dbReference type="PROSITE" id="PS50805">
    <property type="entry name" value="KRAB"/>
    <property type="match status" value="1"/>
</dbReference>
<reference evidence="7 8" key="1">
    <citation type="journal article" date="2020" name="Mol. Biol. Evol.">
        <title>Interspecific Gene Flow and the Evolution of Specialization in Black and White Rhinoceros.</title>
        <authorList>
            <person name="Moodley Y."/>
            <person name="Westbury M.V."/>
            <person name="Russo I.M."/>
            <person name="Gopalakrishnan S."/>
            <person name="Rakotoarivelo A."/>
            <person name="Olsen R.A."/>
            <person name="Prost S."/>
            <person name="Tunstall T."/>
            <person name="Ryder O.A."/>
            <person name="Dalen L."/>
            <person name="Bruford M.W."/>
        </authorList>
    </citation>
    <scope>NUCLEOTIDE SEQUENCE [LARGE SCALE GENOMIC DNA]</scope>
    <source>
        <strain evidence="7">SBR-YM</strain>
        <tissue evidence="7">Skin</tissue>
    </source>
</reference>
<dbReference type="InterPro" id="IPR013087">
    <property type="entry name" value="Znf_C2H2_type"/>
</dbReference>
<dbReference type="GO" id="GO:0006355">
    <property type="term" value="P:regulation of DNA-templated transcription"/>
    <property type="evidence" value="ECO:0007669"/>
    <property type="project" value="InterPro"/>
</dbReference>
<evidence type="ECO:0000256" key="1">
    <source>
        <dbReference type="ARBA" id="ARBA00022723"/>
    </source>
</evidence>
<accession>A0A7J7FN57</accession>
<keyword evidence="1" id="KW-0479">Metal-binding</keyword>
<feature type="non-terminal residue" evidence="7">
    <location>
        <position position="231"/>
    </location>
</feature>
<name>A0A7J7FN57_DICBM</name>
<evidence type="ECO:0000256" key="5">
    <source>
        <dbReference type="SAM" id="MobiDB-lite"/>
    </source>
</evidence>